<proteinExistence type="inferred from homology"/>
<protein>
    <recommendedName>
        <fullName evidence="1">Ubiquinone biosynthesis protein UbiU</fullName>
    </recommendedName>
</protein>
<reference evidence="2 3" key="1">
    <citation type="submission" date="2017-06" db="EMBL/GenBank/DDBJ databases">
        <title>Biodegradation of gentamicin by bacterial consortia AMQD4 in synthetic medium and raw gentamicin sewage.</title>
        <authorList>
            <person name="Chang H."/>
            <person name="Feng Y."/>
            <person name="Li Z."/>
            <person name="Xue J."/>
            <person name="Cheng D."/>
        </authorList>
    </citation>
    <scope>NUCLEOTIDE SEQUENCE [LARGE SCALE GENOMIC DNA]</scope>
    <source>
        <strain evidence="2 3">BZC3</strain>
    </source>
</reference>
<feature type="binding site" evidence="1">
    <location>
        <position position="236"/>
    </location>
    <ligand>
        <name>[4Fe-4S] cluster</name>
        <dbReference type="ChEBI" id="CHEBI:49883"/>
    </ligand>
</feature>
<dbReference type="UniPathway" id="UPA00232"/>
<keyword evidence="1" id="KW-0479">Metal-binding</keyword>
<name>A0A1Z3LTV1_BREDI</name>
<comment type="subunit">
    <text evidence="1">Forms a heterodimer with UbiV.</text>
</comment>
<keyword evidence="1" id="KW-0408">Iron</keyword>
<dbReference type="Proteomes" id="UP000197024">
    <property type="component" value="Chromosome"/>
</dbReference>
<dbReference type="GO" id="GO:0006508">
    <property type="term" value="P:proteolysis"/>
    <property type="evidence" value="ECO:0007669"/>
    <property type="project" value="UniProtKB-KW"/>
</dbReference>
<dbReference type="HAMAP" id="MF_02232">
    <property type="entry name" value="UbiU"/>
    <property type="match status" value="1"/>
</dbReference>
<dbReference type="InterPro" id="IPR001539">
    <property type="entry name" value="Peptidase_U32"/>
</dbReference>
<keyword evidence="1" id="KW-0411">Iron-sulfur</keyword>
<dbReference type="PANTHER" id="PTHR30217:SF3">
    <property type="entry name" value="UBIQUINONE BIOSYNTHESIS PROTEIN UBIU"/>
    <property type="match status" value="1"/>
</dbReference>
<dbReference type="InterPro" id="IPR043692">
    <property type="entry name" value="UbiU"/>
</dbReference>
<feature type="binding site" evidence="1">
    <location>
        <position position="197"/>
    </location>
    <ligand>
        <name>[4Fe-4S] cluster</name>
        <dbReference type="ChEBI" id="CHEBI:49883"/>
    </ligand>
</feature>
<evidence type="ECO:0000313" key="2">
    <source>
        <dbReference type="EMBL" id="ASD25590.1"/>
    </source>
</evidence>
<comment type="pathway">
    <text evidence="1">Cofactor biosynthesis; ubiquinone biosynthesis.</text>
</comment>
<dbReference type="GO" id="GO:0046872">
    <property type="term" value="F:metal ion binding"/>
    <property type="evidence" value="ECO:0007669"/>
    <property type="project" value="UniProtKB-KW"/>
</dbReference>
<keyword evidence="1" id="KW-0831">Ubiquinone biosynthesis</keyword>
<dbReference type="PANTHER" id="PTHR30217">
    <property type="entry name" value="PEPTIDASE U32 FAMILY"/>
    <property type="match status" value="1"/>
</dbReference>
<dbReference type="RefSeq" id="WP_088409812.1">
    <property type="nucleotide sequence ID" value="NZ_CP021995.1"/>
</dbReference>
<dbReference type="AlphaFoldDB" id="A0A1Z3LTV1"/>
<dbReference type="GO" id="GO:0051539">
    <property type="term" value="F:4 iron, 4 sulfur cluster binding"/>
    <property type="evidence" value="ECO:0007669"/>
    <property type="project" value="UniProtKB-UniRule"/>
</dbReference>
<sequence length="331" mass="35536">MRGSIELVCPAGSPAMLRAAVEAGADSVYCGLRDETNARNFPGLNFSPDELAQACAWAHVRGRRVLVAVNTFARPGETARWQASIDAAAVSGADAVIVADLGLLAYARERWPELRLHLSVQAAAGSPDAIRFYASAYNVRRVVLPRVLSVQEIASLMREVEVETEAFVFGGLCVMAEGRCALSSYAAKRSPNLCGVCSPPEAVTYTEEDEALVSRLAGFALDRYPLGEKTGYPTLCKGRFETRGRLSYLFEDPVSLNAMGLLSGLRAAGVTAVKVEGRQRGKAYVARVAGAFRQAIDALDAGRDPQPFEGLLSDLAEGGRETAGAYRKTWR</sequence>
<reference evidence="2 3" key="2">
    <citation type="submission" date="2017-06" db="EMBL/GenBank/DDBJ databases">
        <authorList>
            <person name="Kim H.J."/>
            <person name="Triplett B.A."/>
        </authorList>
    </citation>
    <scope>NUCLEOTIDE SEQUENCE [LARGE SCALE GENOMIC DNA]</scope>
    <source>
        <strain evidence="2 3">BZC3</strain>
    </source>
</reference>
<feature type="binding site" evidence="1">
    <location>
        <position position="173"/>
    </location>
    <ligand>
        <name>[4Fe-4S] cluster</name>
        <dbReference type="ChEBI" id="CHEBI:49883"/>
    </ligand>
</feature>
<keyword evidence="2" id="KW-0645">Protease</keyword>
<comment type="similarity">
    <text evidence="1">Belongs to the peptidase U32 family. UbiU subfamily.</text>
</comment>
<accession>A0A1Z3LTV1</accession>
<dbReference type="GO" id="GO:0006744">
    <property type="term" value="P:ubiquinone biosynthetic process"/>
    <property type="evidence" value="ECO:0007669"/>
    <property type="project" value="UniProtKB-UniRule"/>
</dbReference>
<dbReference type="Pfam" id="PF01136">
    <property type="entry name" value="Peptidase_U32"/>
    <property type="match status" value="1"/>
</dbReference>
<organism evidence="2 3">
    <name type="scientific">Brevundimonas diminuta</name>
    <name type="common">Pseudomonas diminuta</name>
    <dbReference type="NCBI Taxonomy" id="293"/>
    <lineage>
        <taxon>Bacteria</taxon>
        <taxon>Pseudomonadati</taxon>
        <taxon>Pseudomonadota</taxon>
        <taxon>Alphaproteobacteria</taxon>
        <taxon>Caulobacterales</taxon>
        <taxon>Caulobacteraceae</taxon>
        <taxon>Brevundimonas</taxon>
    </lineage>
</organism>
<keyword evidence="2" id="KW-0378">Hydrolase</keyword>
<feature type="binding site" evidence="1">
    <location>
        <position position="180"/>
    </location>
    <ligand>
        <name>[4Fe-4S] cluster</name>
        <dbReference type="ChEBI" id="CHEBI:49883"/>
    </ligand>
</feature>
<keyword evidence="1" id="KW-0004">4Fe-4S</keyword>
<evidence type="ECO:0000313" key="3">
    <source>
        <dbReference type="Proteomes" id="UP000197024"/>
    </source>
</evidence>
<comment type="cofactor">
    <cofactor evidence="1">
        <name>[4Fe-4S] cluster</name>
        <dbReference type="ChEBI" id="CHEBI:49883"/>
    </cofactor>
</comment>
<gene>
    <name evidence="1" type="primary">ubiU</name>
    <name evidence="2" type="ORF">CD943_00975</name>
</gene>
<comment type="function">
    <text evidence="1">Required for O(2)-independent ubiquinone (coenzyme Q) biosynthesis. Together with UbiV, is essential for the C6-hydroxylation reaction in the oxygen-independent ubiquinone biosynthesis pathway.</text>
</comment>
<dbReference type="GO" id="GO:0008233">
    <property type="term" value="F:peptidase activity"/>
    <property type="evidence" value="ECO:0007669"/>
    <property type="project" value="UniProtKB-KW"/>
</dbReference>
<dbReference type="EMBL" id="CP021995">
    <property type="protein sequence ID" value="ASD25590.1"/>
    <property type="molecule type" value="Genomic_DNA"/>
</dbReference>
<evidence type="ECO:0000256" key="1">
    <source>
        <dbReference type="HAMAP-Rule" id="MF_02232"/>
    </source>
</evidence>
<dbReference type="InterPro" id="IPR051454">
    <property type="entry name" value="RNA/ubiquinone_mod_enzymes"/>
</dbReference>